<proteinExistence type="predicted"/>
<sequence length="280" mass="29476">MITDVSLVALLGAARSDRRGLGAFNVVLLEHAEAIVAGAERAASPVVLQISENCIAYHGGLAPITLASLEIARRSSVDVLVHLDHIENPELIYEGVELGVHSVMFDASKMSYGDNVTATREMAEYCHARGVAIEAELGEVGGKDGVHAPGARTDPSEAAAFVAQTGVDALAVAVGTSHAMQTRVAAVDHDLIRALAGIVPVPLVLHGSSGLPDSELRAAVSSGMTKVNISTHLNGLFTKSIRQALDEDPEGVDPRMYVRRGRDAIALETARLLRLLADTR</sequence>
<dbReference type="InterPro" id="IPR000771">
    <property type="entry name" value="FBA_II"/>
</dbReference>
<dbReference type="SUPFAM" id="SSF51569">
    <property type="entry name" value="Aldolase"/>
    <property type="match status" value="1"/>
</dbReference>
<dbReference type="GO" id="GO:0005975">
    <property type="term" value="P:carbohydrate metabolic process"/>
    <property type="evidence" value="ECO:0007669"/>
    <property type="project" value="InterPro"/>
</dbReference>
<dbReference type="Gene3D" id="3.20.20.70">
    <property type="entry name" value="Aldolase class I"/>
    <property type="match status" value="1"/>
</dbReference>
<keyword evidence="2" id="KW-0479">Metal-binding</keyword>
<comment type="caution">
    <text evidence="3">The sequence shown here is derived from an EMBL/GenBank/DDBJ whole genome shotgun (WGS) entry which is preliminary data.</text>
</comment>
<dbReference type="InterPro" id="IPR013785">
    <property type="entry name" value="Aldolase_TIM"/>
</dbReference>
<feature type="binding site" evidence="2">
    <location>
        <position position="178"/>
    </location>
    <ligand>
        <name>Zn(2+)</name>
        <dbReference type="ChEBI" id="CHEBI:29105"/>
        <label>1</label>
        <note>catalytic</note>
    </ligand>
</feature>
<dbReference type="RefSeq" id="WP_147782033.1">
    <property type="nucleotide sequence ID" value="NZ_VRMG01000003.1"/>
</dbReference>
<dbReference type="GO" id="GO:0008270">
    <property type="term" value="F:zinc ion binding"/>
    <property type="evidence" value="ECO:0007669"/>
    <property type="project" value="InterPro"/>
</dbReference>
<dbReference type="AlphaFoldDB" id="A0A5C8UWN7"/>
<dbReference type="PIRSF" id="PIRSF001359">
    <property type="entry name" value="F_bP_aldolase_II"/>
    <property type="match status" value="1"/>
</dbReference>
<dbReference type="PANTHER" id="PTHR30304:SF0">
    <property type="entry name" value="D-TAGATOSE-1,6-BISPHOSPHATE ALDOLASE SUBUNIT GATY-RELATED"/>
    <property type="match status" value="1"/>
</dbReference>
<evidence type="ECO:0000256" key="2">
    <source>
        <dbReference type="PIRSR" id="PIRSR001359-3"/>
    </source>
</evidence>
<comment type="cofactor">
    <cofactor evidence="2">
        <name>Zn(2+)</name>
        <dbReference type="ChEBI" id="CHEBI:29105"/>
    </cofactor>
    <text evidence="2">Binds 2 Zn(2+) ions per subunit. One is catalytic and the other provides a structural contribution.</text>
</comment>
<dbReference type="Pfam" id="PF01116">
    <property type="entry name" value="F_bP_aldolase"/>
    <property type="match status" value="1"/>
</dbReference>
<feature type="binding site" evidence="2">
    <location>
        <position position="206"/>
    </location>
    <ligand>
        <name>Zn(2+)</name>
        <dbReference type="ChEBI" id="CHEBI:29105"/>
        <label>1</label>
        <note>catalytic</note>
    </ligand>
</feature>
<accession>A0A5C8UWN7</accession>
<feature type="active site" description="Proton donor" evidence="1">
    <location>
        <position position="84"/>
    </location>
</feature>
<organism evidence="3 4">
    <name type="scientific">Lacisediminihabitans profunda</name>
    <dbReference type="NCBI Taxonomy" id="2594790"/>
    <lineage>
        <taxon>Bacteria</taxon>
        <taxon>Bacillati</taxon>
        <taxon>Actinomycetota</taxon>
        <taxon>Actinomycetes</taxon>
        <taxon>Micrococcales</taxon>
        <taxon>Microbacteriaceae</taxon>
        <taxon>Lacisediminihabitans</taxon>
    </lineage>
</organism>
<evidence type="ECO:0000313" key="3">
    <source>
        <dbReference type="EMBL" id="TXN32486.1"/>
    </source>
</evidence>
<gene>
    <name evidence="3" type="ORF">FVP33_02460</name>
</gene>
<dbReference type="EMBL" id="VRMG01000003">
    <property type="protein sequence ID" value="TXN32486.1"/>
    <property type="molecule type" value="Genomic_DNA"/>
</dbReference>
<dbReference type="InterPro" id="IPR050246">
    <property type="entry name" value="Class_II_FBP_aldolase"/>
</dbReference>
<reference evidence="3 4" key="1">
    <citation type="submission" date="2019-08" db="EMBL/GenBank/DDBJ databases">
        <title>Bacterial whole genome sequence for Glaciihabitans sp. CHu50b-6-2.</title>
        <authorList>
            <person name="Jin L."/>
        </authorList>
    </citation>
    <scope>NUCLEOTIDE SEQUENCE [LARGE SCALE GENOMIC DNA]</scope>
    <source>
        <strain evidence="3 4">CHu50b-6-2</strain>
    </source>
</reference>
<keyword evidence="4" id="KW-1185">Reference proteome</keyword>
<evidence type="ECO:0000313" key="4">
    <source>
        <dbReference type="Proteomes" id="UP000321379"/>
    </source>
</evidence>
<dbReference type="GO" id="GO:0016832">
    <property type="term" value="F:aldehyde-lyase activity"/>
    <property type="evidence" value="ECO:0007669"/>
    <property type="project" value="InterPro"/>
</dbReference>
<dbReference type="CDD" id="cd00947">
    <property type="entry name" value="TBP_aldolase_IIB"/>
    <property type="match status" value="1"/>
</dbReference>
<evidence type="ECO:0000256" key="1">
    <source>
        <dbReference type="PIRSR" id="PIRSR001359-1"/>
    </source>
</evidence>
<keyword evidence="2" id="KW-0862">Zinc</keyword>
<feature type="binding site" evidence="2">
    <location>
        <position position="136"/>
    </location>
    <ligand>
        <name>Zn(2+)</name>
        <dbReference type="ChEBI" id="CHEBI:29105"/>
        <label>2</label>
    </ligand>
</feature>
<dbReference type="PANTHER" id="PTHR30304">
    <property type="entry name" value="D-TAGATOSE-1,6-BISPHOSPHATE ALDOLASE"/>
    <property type="match status" value="1"/>
</dbReference>
<feature type="binding site" evidence="2">
    <location>
        <position position="85"/>
    </location>
    <ligand>
        <name>Zn(2+)</name>
        <dbReference type="ChEBI" id="CHEBI:29105"/>
        <label>1</label>
        <note>catalytic</note>
    </ligand>
</feature>
<dbReference type="Proteomes" id="UP000321379">
    <property type="component" value="Unassembled WGS sequence"/>
</dbReference>
<name>A0A5C8UWN7_9MICO</name>
<protein>
    <submittedName>
        <fullName evidence="3">Class II fructose-bisphosphate aldolase family protein</fullName>
    </submittedName>
</protein>
<feature type="binding site" evidence="2">
    <location>
        <position position="106"/>
    </location>
    <ligand>
        <name>Zn(2+)</name>
        <dbReference type="ChEBI" id="CHEBI:29105"/>
        <label>2</label>
    </ligand>
</feature>